<sequence>MEEGSLMLDILPAKRKQGAWMEVFGDEDDKNFTRAPSRLPSLGAVIEADSQKVLVGNGMARLKLSEICAARHWKPPLFVLCEEPTRRQSEMFIYKVIIEVDTISSTLLECFSEPKTLKEAAQEHAAEGALWYFQQLGYLRVRKSNM</sequence>
<dbReference type="Proteomes" id="UP001085076">
    <property type="component" value="Miscellaneous, Linkage group lg01"/>
</dbReference>
<dbReference type="SUPFAM" id="SSF54768">
    <property type="entry name" value="dsRNA-binding domain-like"/>
    <property type="match status" value="1"/>
</dbReference>
<accession>A0A9D5D489</accession>
<reference evidence="1" key="2">
    <citation type="journal article" date="2022" name="Hortic Res">
        <title>The genome of Dioscorea zingiberensis sheds light on the biosynthesis, origin and evolution of the medicinally important diosgenin saponins.</title>
        <authorList>
            <person name="Li Y."/>
            <person name="Tan C."/>
            <person name="Li Z."/>
            <person name="Guo J."/>
            <person name="Li S."/>
            <person name="Chen X."/>
            <person name="Wang C."/>
            <person name="Dai X."/>
            <person name="Yang H."/>
            <person name="Song W."/>
            <person name="Hou L."/>
            <person name="Xu J."/>
            <person name="Tong Z."/>
            <person name="Xu A."/>
            <person name="Yuan X."/>
            <person name="Wang W."/>
            <person name="Yang Q."/>
            <person name="Chen L."/>
            <person name="Sun Z."/>
            <person name="Wang K."/>
            <person name="Pan B."/>
            <person name="Chen J."/>
            <person name="Bao Y."/>
            <person name="Liu F."/>
            <person name="Qi X."/>
            <person name="Gang D.R."/>
            <person name="Wen J."/>
            <person name="Li J."/>
        </authorList>
    </citation>
    <scope>NUCLEOTIDE SEQUENCE</scope>
    <source>
        <strain evidence="1">Dzin_1.0</strain>
    </source>
</reference>
<dbReference type="Gene3D" id="3.30.160.20">
    <property type="match status" value="1"/>
</dbReference>
<organism evidence="1 2">
    <name type="scientific">Dioscorea zingiberensis</name>
    <dbReference type="NCBI Taxonomy" id="325984"/>
    <lineage>
        <taxon>Eukaryota</taxon>
        <taxon>Viridiplantae</taxon>
        <taxon>Streptophyta</taxon>
        <taxon>Embryophyta</taxon>
        <taxon>Tracheophyta</taxon>
        <taxon>Spermatophyta</taxon>
        <taxon>Magnoliopsida</taxon>
        <taxon>Liliopsida</taxon>
        <taxon>Dioscoreales</taxon>
        <taxon>Dioscoreaceae</taxon>
        <taxon>Dioscorea</taxon>
    </lineage>
</organism>
<dbReference type="AlphaFoldDB" id="A0A9D5D489"/>
<evidence type="ECO:0000313" key="2">
    <source>
        <dbReference type="Proteomes" id="UP001085076"/>
    </source>
</evidence>
<keyword evidence="2" id="KW-1185">Reference proteome</keyword>
<reference evidence="1" key="1">
    <citation type="submission" date="2021-03" db="EMBL/GenBank/DDBJ databases">
        <authorList>
            <person name="Li Z."/>
            <person name="Yang C."/>
        </authorList>
    </citation>
    <scope>NUCLEOTIDE SEQUENCE</scope>
    <source>
        <strain evidence="1">Dzin_1.0</strain>
        <tissue evidence="1">Leaf</tissue>
    </source>
</reference>
<dbReference type="Pfam" id="PF14709">
    <property type="entry name" value="DND1_DSRM"/>
    <property type="match status" value="1"/>
</dbReference>
<dbReference type="OrthoDB" id="786951at2759"/>
<evidence type="ECO:0008006" key="3">
    <source>
        <dbReference type="Google" id="ProtNLM"/>
    </source>
</evidence>
<gene>
    <name evidence="1" type="ORF">J5N97_003194</name>
</gene>
<protein>
    <recommendedName>
        <fullName evidence="3">DRBM domain-containing protein</fullName>
    </recommendedName>
</protein>
<evidence type="ECO:0000313" key="1">
    <source>
        <dbReference type="EMBL" id="KAJ0984838.1"/>
    </source>
</evidence>
<dbReference type="EMBL" id="JAGGNH010000001">
    <property type="protein sequence ID" value="KAJ0984838.1"/>
    <property type="molecule type" value="Genomic_DNA"/>
</dbReference>
<name>A0A9D5D489_9LILI</name>
<proteinExistence type="predicted"/>
<comment type="caution">
    <text evidence="1">The sequence shown here is derived from an EMBL/GenBank/DDBJ whole genome shotgun (WGS) entry which is preliminary data.</text>
</comment>